<dbReference type="EMBL" id="JAAAID010002942">
    <property type="protein sequence ID" value="KAG0002487.1"/>
    <property type="molecule type" value="Genomic_DNA"/>
</dbReference>
<name>A0A9P6SU17_9FUNG</name>
<proteinExistence type="predicted"/>
<evidence type="ECO:0000256" key="1">
    <source>
        <dbReference type="SAM" id="MobiDB-lite"/>
    </source>
</evidence>
<reference evidence="2" key="1">
    <citation type="journal article" date="2020" name="Fungal Divers.">
        <title>Resolving the Mortierellaceae phylogeny through synthesis of multi-gene phylogenetics and phylogenomics.</title>
        <authorList>
            <person name="Vandepol N."/>
            <person name="Liber J."/>
            <person name="Desiro A."/>
            <person name="Na H."/>
            <person name="Kennedy M."/>
            <person name="Barry K."/>
            <person name="Grigoriev I.V."/>
            <person name="Miller A.N."/>
            <person name="O'Donnell K."/>
            <person name="Stajich J.E."/>
            <person name="Bonito G."/>
        </authorList>
    </citation>
    <scope>NUCLEOTIDE SEQUENCE</scope>
    <source>
        <strain evidence="2">NRRL 2769</strain>
    </source>
</reference>
<sequence length="199" mass="21741">MPADKTSQMEDVKRAKRTKQSVQARKPSKSPVQPIQPNQPTQVAPIQAATRAVRPRKKNRGDQNSRVDFFSLSGRRREKSIAVDGSLSPLGWCGKYARELDCAVCLGKPAISSVRCLSYPDVFGGDFRNASRDAGNELRVSESDPEENAKPETESPSDAFGDSAPAEQVVIDSGPSEDSSIKGKEGTYTRNIVYRNVLN</sequence>
<evidence type="ECO:0000313" key="2">
    <source>
        <dbReference type="EMBL" id="KAG0002487.1"/>
    </source>
</evidence>
<organism evidence="2 3">
    <name type="scientific">Entomortierella chlamydospora</name>
    <dbReference type="NCBI Taxonomy" id="101097"/>
    <lineage>
        <taxon>Eukaryota</taxon>
        <taxon>Fungi</taxon>
        <taxon>Fungi incertae sedis</taxon>
        <taxon>Mucoromycota</taxon>
        <taxon>Mortierellomycotina</taxon>
        <taxon>Mortierellomycetes</taxon>
        <taxon>Mortierellales</taxon>
        <taxon>Mortierellaceae</taxon>
        <taxon>Entomortierella</taxon>
    </lineage>
</organism>
<feature type="compositionally biased region" description="Basic and acidic residues" evidence="1">
    <location>
        <begin position="129"/>
        <end position="153"/>
    </location>
</feature>
<dbReference type="Proteomes" id="UP000703661">
    <property type="component" value="Unassembled WGS sequence"/>
</dbReference>
<keyword evidence="3" id="KW-1185">Reference proteome</keyword>
<feature type="region of interest" description="Disordered" evidence="1">
    <location>
        <begin position="128"/>
        <end position="185"/>
    </location>
</feature>
<gene>
    <name evidence="2" type="ORF">BGZ80_005969</name>
</gene>
<feature type="compositionally biased region" description="Polar residues" evidence="1">
    <location>
        <begin position="30"/>
        <end position="44"/>
    </location>
</feature>
<dbReference type="AlphaFoldDB" id="A0A9P6SU17"/>
<protein>
    <submittedName>
        <fullName evidence="2">Uncharacterized protein</fullName>
    </submittedName>
</protein>
<accession>A0A9P6SU17</accession>
<evidence type="ECO:0000313" key="3">
    <source>
        <dbReference type="Proteomes" id="UP000703661"/>
    </source>
</evidence>
<comment type="caution">
    <text evidence="2">The sequence shown here is derived from an EMBL/GenBank/DDBJ whole genome shotgun (WGS) entry which is preliminary data.</text>
</comment>
<feature type="region of interest" description="Disordered" evidence="1">
    <location>
        <begin position="1"/>
        <end position="73"/>
    </location>
</feature>
<dbReference type="OrthoDB" id="10470523at2759"/>